<name>A0ABU9R9X5_9BURK</name>
<evidence type="ECO:0000313" key="2">
    <source>
        <dbReference type="Proteomes" id="UP001481677"/>
    </source>
</evidence>
<organism evidence="1 2">
    <name type="scientific">Paraburkholderia azotifigens</name>
    <dbReference type="NCBI Taxonomy" id="2057004"/>
    <lineage>
        <taxon>Bacteria</taxon>
        <taxon>Pseudomonadati</taxon>
        <taxon>Pseudomonadota</taxon>
        <taxon>Betaproteobacteria</taxon>
        <taxon>Burkholderiales</taxon>
        <taxon>Burkholderiaceae</taxon>
        <taxon>Paraburkholderia</taxon>
    </lineage>
</organism>
<dbReference type="EMBL" id="JAZHGA010000025">
    <property type="protein sequence ID" value="MEM5343593.1"/>
    <property type="molecule type" value="Genomic_DNA"/>
</dbReference>
<proteinExistence type="predicted"/>
<evidence type="ECO:0000313" key="1">
    <source>
        <dbReference type="EMBL" id="MEM5343593.1"/>
    </source>
</evidence>
<reference evidence="1 2" key="1">
    <citation type="submission" date="2024-01" db="EMBL/GenBank/DDBJ databases">
        <title>The diversity of rhizobia nodulating Mimosa spp. in eleven states of Brazil covering several biomes is determined by host plant, location, and edaphic factors.</title>
        <authorList>
            <person name="Rouws L."/>
            <person name="Barauna A."/>
            <person name="Beukes C."/>
            <person name="De Faria S.M."/>
            <person name="Gross E."/>
            <person name="Dos Reis Junior F.B."/>
            <person name="Simon M."/>
            <person name="Maluk M."/>
            <person name="Odee D.W."/>
            <person name="Kenicer G."/>
            <person name="Young J.P.W."/>
            <person name="Reis V.M."/>
            <person name="Zilli J."/>
            <person name="James E.K."/>
        </authorList>
    </citation>
    <scope>NUCLEOTIDE SEQUENCE [LARGE SCALE GENOMIC DNA]</scope>
    <source>
        <strain evidence="1 2">JPY530</strain>
    </source>
</reference>
<dbReference type="Proteomes" id="UP001481677">
    <property type="component" value="Unassembled WGS sequence"/>
</dbReference>
<keyword evidence="2" id="KW-1185">Reference proteome</keyword>
<protein>
    <submittedName>
        <fullName evidence="1">Uncharacterized protein</fullName>
    </submittedName>
</protein>
<dbReference type="RefSeq" id="WP_240057313.1">
    <property type="nucleotide sequence ID" value="NZ_JAZHFZ010000027.1"/>
</dbReference>
<gene>
    <name evidence="1" type="ORF">V4C56_28715</name>
</gene>
<sequence length="51" mass="5851">MRRALLMHELTREIGLVARNREAMSPLVAAFWRCAEGLHLQDEFDALLPVC</sequence>
<accession>A0ABU9R9X5</accession>
<comment type="caution">
    <text evidence="1">The sequence shown here is derived from an EMBL/GenBank/DDBJ whole genome shotgun (WGS) entry which is preliminary data.</text>
</comment>